<keyword evidence="3" id="KW-1185">Reference proteome</keyword>
<accession>A0A916ZF19</accession>
<feature type="domain" description="Glycosyl hydrolase family 32 C-terminal" evidence="1">
    <location>
        <begin position="2"/>
        <end position="102"/>
    </location>
</feature>
<protein>
    <recommendedName>
        <fullName evidence="1">Glycosyl hydrolase family 32 C-terminal domain-containing protein</fullName>
    </recommendedName>
</protein>
<reference evidence="2" key="1">
    <citation type="journal article" date="2014" name="Int. J. Syst. Evol. Microbiol.">
        <title>Complete genome sequence of Corynebacterium casei LMG S-19264T (=DSM 44701T), isolated from a smear-ripened cheese.</title>
        <authorList>
            <consortium name="US DOE Joint Genome Institute (JGI-PGF)"/>
            <person name="Walter F."/>
            <person name="Albersmeier A."/>
            <person name="Kalinowski J."/>
            <person name="Ruckert C."/>
        </authorList>
    </citation>
    <scope>NUCLEOTIDE SEQUENCE</scope>
    <source>
        <strain evidence="2">CGMCC 1.15178</strain>
    </source>
</reference>
<comment type="caution">
    <text evidence="2">The sequence shown here is derived from an EMBL/GenBank/DDBJ whole genome shotgun (WGS) entry which is preliminary data.</text>
</comment>
<dbReference type="GO" id="GO:0005987">
    <property type="term" value="P:sucrose catabolic process"/>
    <property type="evidence" value="ECO:0007669"/>
    <property type="project" value="TreeGrafter"/>
</dbReference>
<dbReference type="GO" id="GO:0004575">
    <property type="term" value="F:sucrose alpha-glucosidase activity"/>
    <property type="evidence" value="ECO:0007669"/>
    <property type="project" value="TreeGrafter"/>
</dbReference>
<proteinExistence type="predicted"/>
<organism evidence="2 3">
    <name type="scientific">Paenibacillus nasutitermitis</name>
    <dbReference type="NCBI Taxonomy" id="1652958"/>
    <lineage>
        <taxon>Bacteria</taxon>
        <taxon>Bacillati</taxon>
        <taxon>Bacillota</taxon>
        <taxon>Bacilli</taxon>
        <taxon>Bacillales</taxon>
        <taxon>Paenibacillaceae</taxon>
        <taxon>Paenibacillus</taxon>
    </lineage>
</organism>
<evidence type="ECO:0000259" key="1">
    <source>
        <dbReference type="Pfam" id="PF08244"/>
    </source>
</evidence>
<dbReference type="PANTHER" id="PTHR42800:SF1">
    <property type="entry name" value="EXOINULINASE INUD (AFU_ORTHOLOGUE AFUA_5G00480)"/>
    <property type="match status" value="1"/>
</dbReference>
<sequence>MRASEEHKEETLVIYNSEENELSINRDKSGGGVTGISRCVLKPAADGTVKLHLFVDRSSIEVFGNDGRVAASNRIYPHLDNTGLDLYARSGTAKLLRLDVWKLESGGL</sequence>
<dbReference type="Proteomes" id="UP000612456">
    <property type="component" value="Unassembled WGS sequence"/>
</dbReference>
<gene>
    <name evidence="2" type="ORF">GCM10010911_58010</name>
</gene>
<dbReference type="Pfam" id="PF08244">
    <property type="entry name" value="Glyco_hydro_32C"/>
    <property type="match status" value="1"/>
</dbReference>
<dbReference type="InterPro" id="IPR013189">
    <property type="entry name" value="Glyco_hydro_32_C"/>
</dbReference>
<dbReference type="EMBL" id="BMHP01000005">
    <property type="protein sequence ID" value="GGD91680.1"/>
    <property type="molecule type" value="Genomic_DNA"/>
</dbReference>
<name>A0A916ZF19_9BACL</name>
<reference evidence="2" key="2">
    <citation type="submission" date="2020-09" db="EMBL/GenBank/DDBJ databases">
        <authorList>
            <person name="Sun Q."/>
            <person name="Zhou Y."/>
        </authorList>
    </citation>
    <scope>NUCLEOTIDE SEQUENCE</scope>
    <source>
        <strain evidence="2">CGMCC 1.15178</strain>
    </source>
</reference>
<dbReference type="InterPro" id="IPR013320">
    <property type="entry name" value="ConA-like_dom_sf"/>
</dbReference>
<dbReference type="AlphaFoldDB" id="A0A916ZF19"/>
<evidence type="ECO:0000313" key="2">
    <source>
        <dbReference type="EMBL" id="GGD91680.1"/>
    </source>
</evidence>
<dbReference type="GO" id="GO:0005737">
    <property type="term" value="C:cytoplasm"/>
    <property type="evidence" value="ECO:0007669"/>
    <property type="project" value="TreeGrafter"/>
</dbReference>
<evidence type="ECO:0000313" key="3">
    <source>
        <dbReference type="Proteomes" id="UP000612456"/>
    </source>
</evidence>
<dbReference type="Gene3D" id="2.60.120.560">
    <property type="entry name" value="Exo-inulinase, domain 1"/>
    <property type="match status" value="1"/>
</dbReference>
<dbReference type="SUPFAM" id="SSF49899">
    <property type="entry name" value="Concanavalin A-like lectins/glucanases"/>
    <property type="match status" value="1"/>
</dbReference>
<dbReference type="PANTHER" id="PTHR42800">
    <property type="entry name" value="EXOINULINASE INUD (AFU_ORTHOLOGUE AFUA_5G00480)"/>
    <property type="match status" value="1"/>
</dbReference>